<evidence type="ECO:0000256" key="1">
    <source>
        <dbReference type="ARBA" id="ARBA00008791"/>
    </source>
</evidence>
<dbReference type="CDD" id="cd00293">
    <property type="entry name" value="USP-like"/>
    <property type="match status" value="1"/>
</dbReference>
<evidence type="ECO:0000259" key="2">
    <source>
        <dbReference type="Pfam" id="PF00582"/>
    </source>
</evidence>
<keyword evidence="4" id="KW-1185">Reference proteome</keyword>
<reference evidence="3 4" key="1">
    <citation type="submission" date="2024-07" db="EMBL/GenBank/DDBJ databases">
        <title>The genome sequence of type strain Sediminicola luteus GDMCC 1.2596T.</title>
        <authorList>
            <person name="Liu Y."/>
        </authorList>
    </citation>
    <scope>NUCLEOTIDE SEQUENCE [LARGE SCALE GENOMIC DNA]</scope>
    <source>
        <strain evidence="3 4">GDMCC 1.2596</strain>
    </source>
</reference>
<dbReference type="Proteomes" id="UP001549773">
    <property type="component" value="Unassembled WGS sequence"/>
</dbReference>
<feature type="domain" description="UspA" evidence="2">
    <location>
        <begin position="1"/>
        <end position="144"/>
    </location>
</feature>
<accession>A0ABV2TSK5</accession>
<dbReference type="InterPro" id="IPR006015">
    <property type="entry name" value="Universal_stress_UspA"/>
</dbReference>
<organism evidence="3 4">
    <name type="scientific">Sediminicola luteus</name>
    <dbReference type="NCBI Taxonomy" id="319238"/>
    <lineage>
        <taxon>Bacteria</taxon>
        <taxon>Pseudomonadati</taxon>
        <taxon>Bacteroidota</taxon>
        <taxon>Flavobacteriia</taxon>
        <taxon>Flavobacteriales</taxon>
        <taxon>Flavobacteriaceae</taxon>
        <taxon>Sediminicola</taxon>
    </lineage>
</organism>
<evidence type="ECO:0000313" key="3">
    <source>
        <dbReference type="EMBL" id="MET7028249.1"/>
    </source>
</evidence>
<name>A0ABV2TSK5_9FLAO</name>
<dbReference type="InterPro" id="IPR006016">
    <property type="entry name" value="UspA"/>
</dbReference>
<comment type="similarity">
    <text evidence="1">Belongs to the universal stress protein A family.</text>
</comment>
<dbReference type="Pfam" id="PF00582">
    <property type="entry name" value="Usp"/>
    <property type="match status" value="1"/>
</dbReference>
<dbReference type="EMBL" id="JBEWYP010000001">
    <property type="protein sequence ID" value="MET7028249.1"/>
    <property type="molecule type" value="Genomic_DNA"/>
</dbReference>
<proteinExistence type="inferred from homology"/>
<dbReference type="PANTHER" id="PTHR46268">
    <property type="entry name" value="STRESS RESPONSE PROTEIN NHAX"/>
    <property type="match status" value="1"/>
</dbReference>
<dbReference type="PANTHER" id="PTHR46268:SF6">
    <property type="entry name" value="UNIVERSAL STRESS PROTEIN UP12"/>
    <property type="match status" value="1"/>
</dbReference>
<sequence length="281" mass="31720">MQTILYATDYSENSVAALLYANNLCIKLKAKLLVLHVFDHPMSLATKVSLAYLKKEQELFEVHKMKLEAFCYEHLKDKPIVTNRQVIAIENRSSTDGILEAIVTLDPDMVVVGTKGGSALKEFLLGSTAVGLIKKAPCTVLTVPENTTPAPLHTLVYATDFEDADIYAIQQLVKIAEPFKAAIKIVHITTKEEYEEDRQVVWLQKMLEQKVNYKPMGFERILSENILEELHTYIERSDVSILGMLERDDGSLMRKLMHKDLVIAMESYLTIPLMCFKVGGL</sequence>
<dbReference type="RefSeq" id="WP_354617110.1">
    <property type="nucleotide sequence ID" value="NZ_JBEWYP010000001.1"/>
</dbReference>
<protein>
    <submittedName>
        <fullName evidence="3">Universal stress protein</fullName>
    </submittedName>
</protein>
<evidence type="ECO:0000313" key="4">
    <source>
        <dbReference type="Proteomes" id="UP001549773"/>
    </source>
</evidence>
<gene>
    <name evidence="3" type="ORF">ABXZ32_02530</name>
</gene>
<comment type="caution">
    <text evidence="3">The sequence shown here is derived from an EMBL/GenBank/DDBJ whole genome shotgun (WGS) entry which is preliminary data.</text>
</comment>
<dbReference type="PRINTS" id="PR01438">
    <property type="entry name" value="UNVRSLSTRESS"/>
</dbReference>
<dbReference type="SUPFAM" id="SSF52402">
    <property type="entry name" value="Adenine nucleotide alpha hydrolases-like"/>
    <property type="match status" value="1"/>
</dbReference>
<dbReference type="Gene3D" id="3.40.50.12370">
    <property type="match status" value="1"/>
</dbReference>